<dbReference type="Pfam" id="PF05175">
    <property type="entry name" value="MTS"/>
    <property type="match status" value="1"/>
</dbReference>
<dbReference type="SUPFAM" id="SSF53335">
    <property type="entry name" value="S-adenosyl-L-methionine-dependent methyltransferases"/>
    <property type="match status" value="1"/>
</dbReference>
<keyword evidence="1 4" id="KW-0489">Methyltransferase</keyword>
<name>A0ABS8BT02_9RHOB</name>
<dbReference type="GO" id="GO:0032259">
    <property type="term" value="P:methylation"/>
    <property type="evidence" value="ECO:0007669"/>
    <property type="project" value="UniProtKB-KW"/>
</dbReference>
<comment type="caution">
    <text evidence="4">The sequence shown here is derived from an EMBL/GenBank/DDBJ whole genome shotgun (WGS) entry which is preliminary data.</text>
</comment>
<evidence type="ECO:0000313" key="5">
    <source>
        <dbReference type="Proteomes" id="UP001138961"/>
    </source>
</evidence>
<organism evidence="4 5">
    <name type="scientific">Loktanella gaetbuli</name>
    <dbReference type="NCBI Taxonomy" id="2881335"/>
    <lineage>
        <taxon>Bacteria</taxon>
        <taxon>Pseudomonadati</taxon>
        <taxon>Pseudomonadota</taxon>
        <taxon>Alphaproteobacteria</taxon>
        <taxon>Rhodobacterales</taxon>
        <taxon>Roseobacteraceae</taxon>
        <taxon>Loktanella</taxon>
    </lineage>
</organism>
<keyword evidence="2" id="KW-0949">S-adenosyl-L-methionine</keyword>
<dbReference type="Proteomes" id="UP001138961">
    <property type="component" value="Unassembled WGS sequence"/>
</dbReference>
<evidence type="ECO:0000313" key="4">
    <source>
        <dbReference type="EMBL" id="MCB5198858.1"/>
    </source>
</evidence>
<reference evidence="4" key="1">
    <citation type="submission" date="2021-10" db="EMBL/GenBank/DDBJ databases">
        <title>Loktanella gaetbuli sp. nov., isolated from a tidal flat.</title>
        <authorList>
            <person name="Park S."/>
            <person name="Yoon J.-H."/>
        </authorList>
    </citation>
    <scope>NUCLEOTIDE SEQUENCE</scope>
    <source>
        <strain evidence="4">TSTF-M6</strain>
    </source>
</reference>
<evidence type="ECO:0000256" key="1">
    <source>
        <dbReference type="ARBA" id="ARBA00022603"/>
    </source>
</evidence>
<dbReference type="GO" id="GO:0008168">
    <property type="term" value="F:methyltransferase activity"/>
    <property type="evidence" value="ECO:0007669"/>
    <property type="project" value="UniProtKB-KW"/>
</dbReference>
<dbReference type="PROSITE" id="PS00092">
    <property type="entry name" value="N6_MTASE"/>
    <property type="match status" value="1"/>
</dbReference>
<dbReference type="EMBL" id="JAJATZ010000002">
    <property type="protein sequence ID" value="MCB5198858.1"/>
    <property type="molecule type" value="Genomic_DNA"/>
</dbReference>
<proteinExistence type="predicted"/>
<evidence type="ECO:0000259" key="3">
    <source>
        <dbReference type="Pfam" id="PF05175"/>
    </source>
</evidence>
<feature type="domain" description="Methyltransferase small" evidence="3">
    <location>
        <begin position="35"/>
        <end position="126"/>
    </location>
</feature>
<dbReference type="InterPro" id="IPR050210">
    <property type="entry name" value="tRNA_Adenine-N(6)_MTase"/>
</dbReference>
<dbReference type="PANTHER" id="PTHR47739">
    <property type="entry name" value="TRNA1(VAL) (ADENINE(37)-N6)-METHYLTRANSFERASE"/>
    <property type="match status" value="1"/>
</dbReference>
<dbReference type="CDD" id="cd02440">
    <property type="entry name" value="AdoMet_MTases"/>
    <property type="match status" value="1"/>
</dbReference>
<evidence type="ECO:0000256" key="2">
    <source>
        <dbReference type="ARBA" id="ARBA00022691"/>
    </source>
</evidence>
<dbReference type="RefSeq" id="WP_226747719.1">
    <property type="nucleotide sequence ID" value="NZ_JAJATZ010000002.1"/>
</dbReference>
<keyword evidence="5" id="KW-1185">Reference proteome</keyword>
<dbReference type="PANTHER" id="PTHR47739:SF1">
    <property type="entry name" value="TRNA1(VAL) (ADENINE(37)-N6)-METHYLTRANSFERASE"/>
    <property type="match status" value="1"/>
</dbReference>
<protein>
    <submittedName>
        <fullName evidence="4">Methyltransferase</fullName>
    </submittedName>
</protein>
<sequence>MTDADTGVTHDAFLGGRLTLRQPRQGYRAGVDPVLLAASVPATPGQRILDVGCGVGTAMLCLHARVPDLSLTGVEVQADYAALARLNAADNNADAVVHTADLTDLPDAVRQQTYDHVIMNPPYFDRGAGAAAADPGRDLGRGGPVGLSAWLDCGIRRVRPKGTLTVIHPAGQLDLILSTLFGRLGSMQVRPLSARAGRAPNLVIVQARHGGRAPLALAAPLVLHAGAIHNDDRPDYTPQIAAILRDGTKLPMQD</sequence>
<dbReference type="InterPro" id="IPR007848">
    <property type="entry name" value="Small_mtfrase_dom"/>
</dbReference>
<dbReference type="Gene3D" id="3.40.50.150">
    <property type="entry name" value="Vaccinia Virus protein VP39"/>
    <property type="match status" value="1"/>
</dbReference>
<gene>
    <name evidence="4" type="ORF">LGQ03_06360</name>
</gene>
<keyword evidence="1 4" id="KW-0808">Transferase</keyword>
<accession>A0ABS8BT02</accession>
<dbReference type="InterPro" id="IPR002052">
    <property type="entry name" value="DNA_methylase_N6_adenine_CS"/>
</dbReference>
<dbReference type="InterPro" id="IPR029063">
    <property type="entry name" value="SAM-dependent_MTases_sf"/>
</dbReference>